<protein>
    <submittedName>
        <fullName evidence="2">DUF4239 domain-containing protein</fullName>
    </submittedName>
</protein>
<feature type="transmembrane region" description="Helical" evidence="1">
    <location>
        <begin position="35"/>
        <end position="59"/>
    </location>
</feature>
<keyword evidence="1" id="KW-0472">Membrane</keyword>
<dbReference type="EMBL" id="WWEO01000044">
    <property type="protein sequence ID" value="NCD71117.1"/>
    <property type="molecule type" value="Genomic_DNA"/>
</dbReference>
<proteinExistence type="predicted"/>
<dbReference type="RefSeq" id="WP_166587093.1">
    <property type="nucleotide sequence ID" value="NZ_WWEO01000044.1"/>
</dbReference>
<keyword evidence="1" id="KW-0812">Transmembrane</keyword>
<dbReference type="Proteomes" id="UP000638732">
    <property type="component" value="Unassembled WGS sequence"/>
</dbReference>
<reference evidence="2" key="2">
    <citation type="submission" date="2020-10" db="EMBL/GenBank/DDBJ databases">
        <title>Mucilaginibacter sp. nov., isolated from soil.</title>
        <authorList>
            <person name="Jeon C.O."/>
        </authorList>
    </citation>
    <scope>NUCLEOTIDE SEQUENCE</scope>
    <source>
        <strain evidence="2">R11</strain>
    </source>
</reference>
<reference evidence="2" key="1">
    <citation type="submission" date="2020-01" db="EMBL/GenBank/DDBJ databases">
        <authorList>
            <person name="Seo Y.L."/>
        </authorList>
    </citation>
    <scope>NUCLEOTIDE SEQUENCE</scope>
    <source>
        <strain evidence="2">R11</strain>
    </source>
</reference>
<keyword evidence="1" id="KW-1133">Transmembrane helix</keyword>
<feature type="transmembrane region" description="Helical" evidence="1">
    <location>
        <begin position="201"/>
        <end position="219"/>
    </location>
</feature>
<accession>A0A965ZK06</accession>
<feature type="transmembrane region" description="Helical" evidence="1">
    <location>
        <begin position="173"/>
        <end position="194"/>
    </location>
</feature>
<feature type="transmembrane region" description="Helical" evidence="1">
    <location>
        <begin position="6"/>
        <end position="23"/>
    </location>
</feature>
<evidence type="ECO:0000256" key="1">
    <source>
        <dbReference type="SAM" id="Phobius"/>
    </source>
</evidence>
<dbReference type="InterPro" id="IPR025333">
    <property type="entry name" value="DUF4239"/>
</dbReference>
<comment type="caution">
    <text evidence="2">The sequence shown here is derived from an EMBL/GenBank/DDBJ whole genome shotgun (WGS) entry which is preliminary data.</text>
</comment>
<keyword evidence="3" id="KW-1185">Reference proteome</keyword>
<evidence type="ECO:0000313" key="2">
    <source>
        <dbReference type="EMBL" id="NCD71117.1"/>
    </source>
</evidence>
<organism evidence="2 3">
    <name type="scientific">Mucilaginibacter agri</name>
    <dbReference type="NCBI Taxonomy" id="2695265"/>
    <lineage>
        <taxon>Bacteria</taxon>
        <taxon>Pseudomonadati</taxon>
        <taxon>Bacteroidota</taxon>
        <taxon>Sphingobacteriia</taxon>
        <taxon>Sphingobacteriales</taxon>
        <taxon>Sphingobacteriaceae</taxon>
        <taxon>Mucilaginibacter</taxon>
    </lineage>
</organism>
<gene>
    <name evidence="2" type="ORF">GSY63_17255</name>
</gene>
<evidence type="ECO:0000313" key="3">
    <source>
        <dbReference type="Proteomes" id="UP000638732"/>
    </source>
</evidence>
<sequence>MIFFYITLFILLSQVGLYAFSIVDRTKKYQRSNEVLGIMFGAISLIYSLVLAFVIIAVWQNYDELNKTIENETDKINSIMAHTEALPDSLKLPLKATLSTYCTTVIEQEWKMQKVAITNQPSAIPNLRMMLLKIKPADKVQQGVFTIIDEDLSAISDFRRDRLSHNRSQVPPMVWLILEAGSVLLVIFSYFFNVESIKLKGIYLFFLTSFIGMCMYLLYTLDHPFKGNSRVSFSPYQNILVELRNYYPAQTPARLFPVDLASTNTSLAYKSAAYSSRKKHYDH</sequence>
<dbReference type="AlphaFoldDB" id="A0A965ZK06"/>
<dbReference type="Pfam" id="PF14023">
    <property type="entry name" value="Bestrophin-like"/>
    <property type="match status" value="1"/>
</dbReference>
<name>A0A965ZK06_9SPHI</name>